<reference evidence="2 3" key="1">
    <citation type="journal article" date="2011" name="Stand. Genomic Sci.">
        <title>Non-contiguous finished genome sequence and contextual data of the filamentous soil bacterium Ktedonobacter racemifer type strain (SOSP1-21).</title>
        <authorList>
            <person name="Chang Y.J."/>
            <person name="Land M."/>
            <person name="Hauser L."/>
            <person name="Chertkov O."/>
            <person name="Del Rio T.G."/>
            <person name="Nolan M."/>
            <person name="Copeland A."/>
            <person name="Tice H."/>
            <person name="Cheng J.F."/>
            <person name="Lucas S."/>
            <person name="Han C."/>
            <person name="Goodwin L."/>
            <person name="Pitluck S."/>
            <person name="Ivanova N."/>
            <person name="Ovchinikova G."/>
            <person name="Pati A."/>
            <person name="Chen A."/>
            <person name="Palaniappan K."/>
            <person name="Mavromatis K."/>
            <person name="Liolios K."/>
            <person name="Brettin T."/>
            <person name="Fiebig A."/>
            <person name="Rohde M."/>
            <person name="Abt B."/>
            <person name="Goker M."/>
            <person name="Detter J.C."/>
            <person name="Woyke T."/>
            <person name="Bristow J."/>
            <person name="Eisen J.A."/>
            <person name="Markowitz V."/>
            <person name="Hugenholtz P."/>
            <person name="Kyrpides N.C."/>
            <person name="Klenk H.P."/>
            <person name="Lapidus A."/>
        </authorList>
    </citation>
    <scope>NUCLEOTIDE SEQUENCE [LARGE SCALE GENOMIC DNA]</scope>
    <source>
        <strain evidence="3">DSM 44963</strain>
    </source>
</reference>
<protein>
    <submittedName>
        <fullName evidence="2">Uncharacterized protein</fullName>
    </submittedName>
</protein>
<organism evidence="2 3">
    <name type="scientific">Ktedonobacter racemifer DSM 44963</name>
    <dbReference type="NCBI Taxonomy" id="485913"/>
    <lineage>
        <taxon>Bacteria</taxon>
        <taxon>Bacillati</taxon>
        <taxon>Chloroflexota</taxon>
        <taxon>Ktedonobacteria</taxon>
        <taxon>Ktedonobacterales</taxon>
        <taxon>Ktedonobacteraceae</taxon>
        <taxon>Ktedonobacter</taxon>
    </lineage>
</organism>
<evidence type="ECO:0000256" key="1">
    <source>
        <dbReference type="SAM" id="MobiDB-lite"/>
    </source>
</evidence>
<dbReference type="InParanoid" id="D6U774"/>
<evidence type="ECO:0000313" key="3">
    <source>
        <dbReference type="Proteomes" id="UP000004508"/>
    </source>
</evidence>
<name>D6U774_KTERA</name>
<dbReference type="AlphaFoldDB" id="D6U774"/>
<evidence type="ECO:0000313" key="2">
    <source>
        <dbReference type="EMBL" id="EFH79735.1"/>
    </source>
</evidence>
<gene>
    <name evidence="2" type="ORF">Krac_0231</name>
</gene>
<sequence>MGLTTQILPALFLVILLFSPKARRIKRLKVQSYLHSGFVDRKAFLLQELRPKWSGYESQLLDANAQANARFCTDTKSDRTLAKMTQMLTSSSRRARKDARELSHREAERTCGQDISLRTKEAQQR</sequence>
<proteinExistence type="predicted"/>
<feature type="region of interest" description="Disordered" evidence="1">
    <location>
        <begin position="88"/>
        <end position="125"/>
    </location>
</feature>
<accession>D6U774</accession>
<keyword evidence="3" id="KW-1185">Reference proteome</keyword>
<comment type="caution">
    <text evidence="2">The sequence shown here is derived from an EMBL/GenBank/DDBJ whole genome shotgun (WGS) entry which is preliminary data.</text>
</comment>
<feature type="compositionally biased region" description="Basic and acidic residues" evidence="1">
    <location>
        <begin position="98"/>
        <end position="125"/>
    </location>
</feature>
<dbReference type="EMBL" id="ADVG01000005">
    <property type="protein sequence ID" value="EFH79735.1"/>
    <property type="molecule type" value="Genomic_DNA"/>
</dbReference>
<dbReference type="Proteomes" id="UP000004508">
    <property type="component" value="Unassembled WGS sequence"/>
</dbReference>